<comment type="caution">
    <text evidence="7">The sequence shown here is derived from an EMBL/GenBank/DDBJ whole genome shotgun (WGS) entry which is preliminary data.</text>
</comment>
<evidence type="ECO:0000256" key="4">
    <source>
        <dbReference type="ARBA" id="ARBA00022643"/>
    </source>
</evidence>
<evidence type="ECO:0000256" key="5">
    <source>
        <dbReference type="ARBA" id="ARBA00023002"/>
    </source>
</evidence>
<dbReference type="SUPFAM" id="SSF55469">
    <property type="entry name" value="FMN-dependent nitroreductase-like"/>
    <property type="match status" value="1"/>
</dbReference>
<evidence type="ECO:0000256" key="2">
    <source>
        <dbReference type="ARBA" id="ARBA00007118"/>
    </source>
</evidence>
<keyword evidence="3" id="KW-0285">Flavoprotein</keyword>
<evidence type="ECO:0000259" key="6">
    <source>
        <dbReference type="Pfam" id="PF00881"/>
    </source>
</evidence>
<dbReference type="InterPro" id="IPR000415">
    <property type="entry name" value="Nitroreductase-like"/>
</dbReference>
<dbReference type="Proteomes" id="UP001230156">
    <property type="component" value="Unassembled WGS sequence"/>
</dbReference>
<dbReference type="RefSeq" id="WP_379959857.1">
    <property type="nucleotide sequence ID" value="NZ_JAUYVI010000007.1"/>
</dbReference>
<dbReference type="Gene3D" id="3.40.109.10">
    <property type="entry name" value="NADH Oxidase"/>
    <property type="match status" value="1"/>
</dbReference>
<evidence type="ECO:0000313" key="7">
    <source>
        <dbReference type="EMBL" id="MDQ7250502.1"/>
    </source>
</evidence>
<comment type="similarity">
    <text evidence="2">Belongs to the nitroreductase family.</text>
</comment>
<dbReference type="Pfam" id="PF00881">
    <property type="entry name" value="Nitroreductase"/>
    <property type="match status" value="1"/>
</dbReference>
<gene>
    <name evidence="7" type="ORF">Q8A70_22620</name>
</gene>
<keyword evidence="5" id="KW-0560">Oxidoreductase</keyword>
<dbReference type="PANTHER" id="PTHR43673">
    <property type="entry name" value="NAD(P)H NITROREDUCTASE YDGI-RELATED"/>
    <property type="match status" value="1"/>
</dbReference>
<feature type="domain" description="Nitroreductase" evidence="6">
    <location>
        <begin position="63"/>
        <end position="150"/>
    </location>
</feature>
<dbReference type="InterPro" id="IPR029479">
    <property type="entry name" value="Nitroreductase"/>
</dbReference>
<organism evidence="7 8">
    <name type="scientific">Dongia sedimenti</name>
    <dbReference type="NCBI Taxonomy" id="3064282"/>
    <lineage>
        <taxon>Bacteria</taxon>
        <taxon>Pseudomonadati</taxon>
        <taxon>Pseudomonadota</taxon>
        <taxon>Alphaproteobacteria</taxon>
        <taxon>Rhodospirillales</taxon>
        <taxon>Dongiaceae</taxon>
        <taxon>Dongia</taxon>
    </lineage>
</organism>
<reference evidence="8" key="1">
    <citation type="submission" date="2023-08" db="EMBL/GenBank/DDBJ databases">
        <title>Rhodospirillaceae gen. nov., a novel taxon isolated from the Yangtze River Yuezi River estuary sludge.</title>
        <authorList>
            <person name="Ruan L."/>
        </authorList>
    </citation>
    <scope>NUCLEOTIDE SEQUENCE [LARGE SCALE GENOMIC DNA]</scope>
    <source>
        <strain evidence="8">R-7</strain>
    </source>
</reference>
<dbReference type="PANTHER" id="PTHR43673:SF2">
    <property type="entry name" value="NITROREDUCTASE"/>
    <property type="match status" value="1"/>
</dbReference>
<sequence length="175" mass="18794">MDFFELIRDRRSVRSYRGTKLDPSKIALIMEAVRAAPSAGNLQSYRVAVVEEPKLKNGLVQAAGGQQFLGSAPALLVFFADLERSAARYGDRGRALFAIQDATVAAAYAQLAVAALGLAACWVGAFSDDDVARVLAAPPGFRPVAMLSIGNAAEAPRRPARRRIEALFKHGRLKP</sequence>
<evidence type="ECO:0000256" key="1">
    <source>
        <dbReference type="ARBA" id="ARBA00001917"/>
    </source>
</evidence>
<accession>A0ABU0YS03</accession>
<evidence type="ECO:0000256" key="3">
    <source>
        <dbReference type="ARBA" id="ARBA00022630"/>
    </source>
</evidence>
<protein>
    <submittedName>
        <fullName evidence="7">Nitroreductase family protein</fullName>
    </submittedName>
</protein>
<keyword evidence="8" id="KW-1185">Reference proteome</keyword>
<keyword evidence="4" id="KW-0288">FMN</keyword>
<comment type="cofactor">
    <cofactor evidence="1">
        <name>FMN</name>
        <dbReference type="ChEBI" id="CHEBI:58210"/>
    </cofactor>
</comment>
<dbReference type="EMBL" id="JAUYVI010000007">
    <property type="protein sequence ID" value="MDQ7250502.1"/>
    <property type="molecule type" value="Genomic_DNA"/>
</dbReference>
<proteinExistence type="inferred from homology"/>
<evidence type="ECO:0000313" key="8">
    <source>
        <dbReference type="Proteomes" id="UP001230156"/>
    </source>
</evidence>
<name>A0ABU0YS03_9PROT</name>